<keyword evidence="3" id="KW-1185">Reference proteome</keyword>
<organism evidence="2 3">
    <name type="scientific">Tothia fuscella</name>
    <dbReference type="NCBI Taxonomy" id="1048955"/>
    <lineage>
        <taxon>Eukaryota</taxon>
        <taxon>Fungi</taxon>
        <taxon>Dikarya</taxon>
        <taxon>Ascomycota</taxon>
        <taxon>Pezizomycotina</taxon>
        <taxon>Dothideomycetes</taxon>
        <taxon>Pleosporomycetidae</taxon>
        <taxon>Venturiales</taxon>
        <taxon>Cylindrosympodiaceae</taxon>
        <taxon>Tothia</taxon>
    </lineage>
</organism>
<accession>A0A9P4TSB6</accession>
<dbReference type="EMBL" id="MU007134">
    <property type="protein sequence ID" value="KAF2417703.1"/>
    <property type="molecule type" value="Genomic_DNA"/>
</dbReference>
<dbReference type="OrthoDB" id="428480at2759"/>
<dbReference type="AlphaFoldDB" id="A0A9P4TSB6"/>
<dbReference type="Proteomes" id="UP000800235">
    <property type="component" value="Unassembled WGS sequence"/>
</dbReference>
<comment type="caution">
    <text evidence="2">The sequence shown here is derived from an EMBL/GenBank/DDBJ whole genome shotgun (WGS) entry which is preliminary data.</text>
</comment>
<dbReference type="SUPFAM" id="SSF55545">
    <property type="entry name" value="beta-N-acetylhexosaminidase-like domain"/>
    <property type="match status" value="1"/>
</dbReference>
<evidence type="ECO:0000313" key="2">
    <source>
        <dbReference type="EMBL" id="KAF2417703.1"/>
    </source>
</evidence>
<reference evidence="2" key="1">
    <citation type="journal article" date="2020" name="Stud. Mycol.">
        <title>101 Dothideomycetes genomes: a test case for predicting lifestyles and emergence of pathogens.</title>
        <authorList>
            <person name="Haridas S."/>
            <person name="Albert R."/>
            <person name="Binder M."/>
            <person name="Bloem J."/>
            <person name="Labutti K."/>
            <person name="Salamov A."/>
            <person name="Andreopoulos B."/>
            <person name="Baker S."/>
            <person name="Barry K."/>
            <person name="Bills G."/>
            <person name="Bluhm B."/>
            <person name="Cannon C."/>
            <person name="Castanera R."/>
            <person name="Culley D."/>
            <person name="Daum C."/>
            <person name="Ezra D."/>
            <person name="Gonzalez J."/>
            <person name="Henrissat B."/>
            <person name="Kuo A."/>
            <person name="Liang C."/>
            <person name="Lipzen A."/>
            <person name="Lutzoni F."/>
            <person name="Magnuson J."/>
            <person name="Mondo S."/>
            <person name="Nolan M."/>
            <person name="Ohm R."/>
            <person name="Pangilinan J."/>
            <person name="Park H.-J."/>
            <person name="Ramirez L."/>
            <person name="Alfaro M."/>
            <person name="Sun H."/>
            <person name="Tritt A."/>
            <person name="Yoshinaga Y."/>
            <person name="Zwiers L.-H."/>
            <person name="Turgeon B."/>
            <person name="Goodwin S."/>
            <person name="Spatafora J."/>
            <person name="Crous P."/>
            <person name="Grigoriev I."/>
        </authorList>
    </citation>
    <scope>NUCLEOTIDE SEQUENCE</scope>
    <source>
        <strain evidence="2">CBS 130266</strain>
    </source>
</reference>
<protein>
    <submittedName>
        <fullName evidence="2">Uncharacterized protein</fullName>
    </submittedName>
</protein>
<sequence length="162" mass="18158">MISIVMKVAATTLHLATNVIVFQNSPSPTLQTLTNNINSSGHFSFQITEKSICVNRAFSSHSDTTRLMLIPPTAFELSNKFLSDLEEITASTWTLRQVDVVLSNALGVHLSAFISNVYNLTYEIGNRNEEGYGLDIKERLISIRGSRARGMWWALRKLLQQL</sequence>
<keyword evidence="1" id="KW-0378">Hydrolase</keyword>
<evidence type="ECO:0000256" key="1">
    <source>
        <dbReference type="ARBA" id="ARBA00022801"/>
    </source>
</evidence>
<dbReference type="GO" id="GO:0016787">
    <property type="term" value="F:hydrolase activity"/>
    <property type="evidence" value="ECO:0007669"/>
    <property type="project" value="UniProtKB-KW"/>
</dbReference>
<name>A0A9P4TSB6_9PEZI</name>
<dbReference type="InterPro" id="IPR029018">
    <property type="entry name" value="Hex-like_dom2"/>
</dbReference>
<gene>
    <name evidence="2" type="ORF">EJ08DRAFT_69612</name>
</gene>
<dbReference type="Gene3D" id="3.30.379.10">
    <property type="entry name" value="Chitobiase/beta-hexosaminidase domain 2-like"/>
    <property type="match status" value="1"/>
</dbReference>
<proteinExistence type="predicted"/>
<evidence type="ECO:0000313" key="3">
    <source>
        <dbReference type="Proteomes" id="UP000800235"/>
    </source>
</evidence>